<organism evidence="3 4">
    <name type="scientific">Yoonia sediminilitoris</name>
    <dbReference type="NCBI Taxonomy" id="1286148"/>
    <lineage>
        <taxon>Bacteria</taxon>
        <taxon>Pseudomonadati</taxon>
        <taxon>Pseudomonadota</taxon>
        <taxon>Alphaproteobacteria</taxon>
        <taxon>Rhodobacterales</taxon>
        <taxon>Paracoccaceae</taxon>
        <taxon>Yoonia</taxon>
    </lineage>
</organism>
<dbReference type="InterPro" id="IPR001763">
    <property type="entry name" value="Rhodanese-like_dom"/>
</dbReference>
<dbReference type="GO" id="GO:0043828">
    <property type="term" value="F:tRNA 2-selenouridine synthase activity"/>
    <property type="evidence" value="ECO:0007669"/>
    <property type="project" value="InterPro"/>
</dbReference>
<dbReference type="SUPFAM" id="SSF52821">
    <property type="entry name" value="Rhodanese/Cell cycle control phosphatase"/>
    <property type="match status" value="1"/>
</dbReference>
<dbReference type="AlphaFoldDB" id="A0A2T6KPF9"/>
<comment type="caution">
    <text evidence="3">The sequence shown here is derived from an EMBL/GenBank/DDBJ whole genome shotgun (WGS) entry which is preliminary data.</text>
</comment>
<dbReference type="PANTHER" id="PTHR30401">
    <property type="entry name" value="TRNA 2-SELENOURIDINE SYNTHASE"/>
    <property type="match status" value="1"/>
</dbReference>
<name>A0A2T6KPF9_9RHOB</name>
<dbReference type="RefSeq" id="WP_108384140.1">
    <property type="nucleotide sequence ID" value="NZ_QBUD01000001.1"/>
</dbReference>
<keyword evidence="1" id="KW-0711">Selenium</keyword>
<dbReference type="Gene3D" id="3.40.250.10">
    <property type="entry name" value="Rhodanese-like domain"/>
    <property type="match status" value="1"/>
</dbReference>
<protein>
    <submittedName>
        <fullName evidence="3">tRNA 2-selenouridine synthase</fullName>
    </submittedName>
</protein>
<dbReference type="GO" id="GO:0002098">
    <property type="term" value="P:tRNA wobble uridine modification"/>
    <property type="evidence" value="ECO:0007669"/>
    <property type="project" value="InterPro"/>
</dbReference>
<accession>A0A2T6KPF9</accession>
<dbReference type="GO" id="GO:0004792">
    <property type="term" value="F:thiosulfate-cyanide sulfurtransferase activity"/>
    <property type="evidence" value="ECO:0007669"/>
    <property type="project" value="InterPro"/>
</dbReference>
<dbReference type="OrthoDB" id="9808735at2"/>
<evidence type="ECO:0000313" key="3">
    <source>
        <dbReference type="EMBL" id="PUB18447.1"/>
    </source>
</evidence>
<reference evidence="3 4" key="1">
    <citation type="submission" date="2018-04" db="EMBL/GenBank/DDBJ databases">
        <title>Genomic Encyclopedia of Archaeal and Bacterial Type Strains, Phase II (KMG-II): from individual species to whole genera.</title>
        <authorList>
            <person name="Goeker M."/>
        </authorList>
    </citation>
    <scope>NUCLEOTIDE SEQUENCE [LARGE SCALE GENOMIC DNA]</scope>
    <source>
        <strain evidence="3 4">DSM 29955</strain>
    </source>
</reference>
<evidence type="ECO:0000313" key="4">
    <source>
        <dbReference type="Proteomes" id="UP000244523"/>
    </source>
</evidence>
<dbReference type="EMBL" id="QBUD01000001">
    <property type="protein sequence ID" value="PUB18447.1"/>
    <property type="molecule type" value="Genomic_DNA"/>
</dbReference>
<keyword evidence="4" id="KW-1185">Reference proteome</keyword>
<dbReference type="Pfam" id="PF00581">
    <property type="entry name" value="Rhodanese"/>
    <property type="match status" value="1"/>
</dbReference>
<dbReference type="InterPro" id="IPR036873">
    <property type="entry name" value="Rhodanese-like_dom_sf"/>
</dbReference>
<gene>
    <name evidence="3" type="ORF">C8N45_10131</name>
</gene>
<dbReference type="PROSITE" id="PS50206">
    <property type="entry name" value="RHODANESE_3"/>
    <property type="match status" value="1"/>
</dbReference>
<dbReference type="PANTHER" id="PTHR30401:SF0">
    <property type="entry name" value="TRNA 2-SELENOURIDINE SYNTHASE"/>
    <property type="match status" value="1"/>
</dbReference>
<dbReference type="SMART" id="SM00450">
    <property type="entry name" value="RHOD"/>
    <property type="match status" value="1"/>
</dbReference>
<dbReference type="InterPro" id="IPR017582">
    <property type="entry name" value="SelU"/>
</dbReference>
<proteinExistence type="predicted"/>
<dbReference type="InterPro" id="IPR001307">
    <property type="entry name" value="Thiosulphate_STrfase_CS"/>
</dbReference>
<dbReference type="PROSITE" id="PS00380">
    <property type="entry name" value="RHODANESE_1"/>
    <property type="match status" value="1"/>
</dbReference>
<dbReference type="Pfam" id="PF26341">
    <property type="entry name" value="AAA_SelU"/>
    <property type="match status" value="1"/>
</dbReference>
<dbReference type="NCBIfam" id="TIGR03167">
    <property type="entry name" value="tRNA_sel_U_synt"/>
    <property type="match status" value="1"/>
</dbReference>
<dbReference type="InterPro" id="IPR058840">
    <property type="entry name" value="AAA_SelU"/>
</dbReference>
<sequence length="350" mass="37696">MPVTFDSLDAILNHGFDTVIDVRSPAEFAQDHIPGAINLPALDNGQRAKVGTIYKQISPFDGRKVGASMVIRNLADHISGPLADKDGAWRPLVYCWRGGQRSGVFATLLSEIGWRAQTINGGYTSFRRLVNKTLYDVPLPHRLVLLDGNTGTAKTDLLHRLAARGVQTLDLEGLAAHRGSLLGAMPSGQPAQKGFETALAVALNGCDPDRVVVVEAESSKIGKLILPPMLWTAMLAAPRVAMDVPLGARAQYLSRAYHDVIADTEKLAQRLAPLRWVRGHAIVDQWIALSQAGDLVGLSKALAQDHYDPAYAKSRRINEREVIATVSAATLDDQGQEAAADAIIAAIARL</sequence>
<evidence type="ECO:0000256" key="1">
    <source>
        <dbReference type="ARBA" id="ARBA00023266"/>
    </source>
</evidence>
<evidence type="ECO:0000259" key="2">
    <source>
        <dbReference type="PROSITE" id="PS50206"/>
    </source>
</evidence>
<feature type="domain" description="Rhodanese" evidence="2">
    <location>
        <begin position="13"/>
        <end position="135"/>
    </location>
</feature>
<dbReference type="NCBIfam" id="NF008750">
    <property type="entry name" value="PRK11784.1-2"/>
    <property type="match status" value="1"/>
</dbReference>
<dbReference type="Proteomes" id="UP000244523">
    <property type="component" value="Unassembled WGS sequence"/>
</dbReference>
<dbReference type="NCBIfam" id="NF008752">
    <property type="entry name" value="PRK11784.1-4"/>
    <property type="match status" value="1"/>
</dbReference>